<sequence length="87" mass="9489">MAKVEVFIAGTYLCDAMVKQVKELACSKCDVVIYGLDQCSTTAENESIAKSYGIHSIPSVVINGEVIDVEKMKIARLNGLSKIVRHD</sequence>
<dbReference type="Gene3D" id="3.40.30.10">
    <property type="entry name" value="Glutaredoxin"/>
    <property type="match status" value="1"/>
</dbReference>
<comment type="caution">
    <text evidence="1">The sequence shown here is derived from an EMBL/GenBank/DDBJ whole genome shotgun (WGS) entry which is preliminary data.</text>
</comment>
<proteinExistence type="predicted"/>
<dbReference type="RefSeq" id="WP_127451257.1">
    <property type="nucleotide sequence ID" value="NZ_JAROBY010000075.1"/>
</dbReference>
<keyword evidence="2" id="KW-1185">Reference proteome</keyword>
<dbReference type="InterPro" id="IPR036249">
    <property type="entry name" value="Thioredoxin-like_sf"/>
</dbReference>
<evidence type="ECO:0000313" key="1">
    <source>
        <dbReference type="EMBL" id="MEB4798408.1"/>
    </source>
</evidence>
<organism evidence="1 2">
    <name type="scientific">Paenibacillus chondroitinus</name>
    <dbReference type="NCBI Taxonomy" id="59842"/>
    <lineage>
        <taxon>Bacteria</taxon>
        <taxon>Bacillati</taxon>
        <taxon>Bacillota</taxon>
        <taxon>Bacilli</taxon>
        <taxon>Bacillales</taxon>
        <taxon>Paenibacillaceae</taxon>
        <taxon>Paenibacillus</taxon>
    </lineage>
</organism>
<gene>
    <name evidence="1" type="ORF">P5G65_31330</name>
</gene>
<reference evidence="1 2" key="1">
    <citation type="submission" date="2023-03" db="EMBL/GenBank/DDBJ databases">
        <title>Bacillus Genome Sequencing.</title>
        <authorList>
            <person name="Dunlap C."/>
        </authorList>
    </citation>
    <scope>NUCLEOTIDE SEQUENCE [LARGE SCALE GENOMIC DNA]</scope>
    <source>
        <strain evidence="1 2">NRS-1351</strain>
    </source>
</reference>
<evidence type="ECO:0000313" key="2">
    <source>
        <dbReference type="Proteomes" id="UP001355653"/>
    </source>
</evidence>
<dbReference type="EMBL" id="JAROBY010000075">
    <property type="protein sequence ID" value="MEB4798408.1"/>
    <property type="molecule type" value="Genomic_DNA"/>
</dbReference>
<protein>
    <submittedName>
        <fullName evidence="1">Glutaredoxin</fullName>
    </submittedName>
</protein>
<dbReference type="SUPFAM" id="SSF52833">
    <property type="entry name" value="Thioredoxin-like"/>
    <property type="match status" value="1"/>
</dbReference>
<accession>A0ABU6DN54</accession>
<dbReference type="Proteomes" id="UP001355653">
    <property type="component" value="Unassembled WGS sequence"/>
</dbReference>
<name>A0ABU6DN54_9BACL</name>